<accession>A0A059CI92</accession>
<reference evidence="1" key="1">
    <citation type="submission" date="2013-07" db="EMBL/GenBank/DDBJ databases">
        <title>The genome of Eucalyptus grandis.</title>
        <authorList>
            <person name="Schmutz J."/>
            <person name="Hayes R."/>
            <person name="Myburg A."/>
            <person name="Tuskan G."/>
            <person name="Grattapaglia D."/>
            <person name="Rokhsar D.S."/>
        </authorList>
    </citation>
    <scope>NUCLEOTIDE SEQUENCE</scope>
    <source>
        <tissue evidence="1">Leaf extractions</tissue>
    </source>
</reference>
<proteinExistence type="predicted"/>
<protein>
    <submittedName>
        <fullName evidence="1">Uncharacterized protein</fullName>
    </submittedName>
</protein>
<gene>
    <name evidence="1" type="ORF">EUGRSUZ_D02373</name>
</gene>
<organism evidence="1">
    <name type="scientific">Eucalyptus grandis</name>
    <name type="common">Flooded gum</name>
    <dbReference type="NCBI Taxonomy" id="71139"/>
    <lineage>
        <taxon>Eukaryota</taxon>
        <taxon>Viridiplantae</taxon>
        <taxon>Streptophyta</taxon>
        <taxon>Embryophyta</taxon>
        <taxon>Tracheophyta</taxon>
        <taxon>Spermatophyta</taxon>
        <taxon>Magnoliopsida</taxon>
        <taxon>eudicotyledons</taxon>
        <taxon>Gunneridae</taxon>
        <taxon>Pentapetalae</taxon>
        <taxon>rosids</taxon>
        <taxon>malvids</taxon>
        <taxon>Myrtales</taxon>
        <taxon>Myrtaceae</taxon>
        <taxon>Myrtoideae</taxon>
        <taxon>Eucalypteae</taxon>
        <taxon>Eucalyptus</taxon>
    </lineage>
</organism>
<evidence type="ECO:0000313" key="1">
    <source>
        <dbReference type="EMBL" id="KCW78183.1"/>
    </source>
</evidence>
<sequence length="143" mass="15621">MWPRRERWLTCRSCIVSPPVDGGTEPSAGSICPASSRSSGDSAHVTLLLCRFIHGNFEFAVFPLSGLDRIGIPKPMMKLQWRPRNCLLSRCRALADGFSGTFDREFVSPSVPSHPGSDQIPIVSALDAISVLCCRMESSMHTG</sequence>
<name>A0A059CI92_EUCGR</name>
<dbReference type="Gramene" id="KCW78183">
    <property type="protein sequence ID" value="KCW78183"/>
    <property type="gene ID" value="EUGRSUZ_D02373"/>
</dbReference>
<dbReference type="InParanoid" id="A0A059CI92"/>
<dbReference type="AlphaFoldDB" id="A0A059CI92"/>
<dbReference type="EMBL" id="KK198756">
    <property type="protein sequence ID" value="KCW78183.1"/>
    <property type="molecule type" value="Genomic_DNA"/>
</dbReference>